<gene>
    <name evidence="2" type="ORF">THAOC_35509</name>
</gene>
<protein>
    <submittedName>
        <fullName evidence="2">Uncharacterized protein</fullName>
    </submittedName>
</protein>
<feature type="region of interest" description="Disordered" evidence="1">
    <location>
        <begin position="137"/>
        <end position="254"/>
    </location>
</feature>
<evidence type="ECO:0000256" key="1">
    <source>
        <dbReference type="SAM" id="MobiDB-lite"/>
    </source>
</evidence>
<accession>K0R1N0</accession>
<keyword evidence="3" id="KW-1185">Reference proteome</keyword>
<proteinExistence type="predicted"/>
<dbReference type="AlphaFoldDB" id="K0R1N0"/>
<dbReference type="Proteomes" id="UP000266841">
    <property type="component" value="Unassembled WGS sequence"/>
</dbReference>
<sequence length="254" mass="28439">VNEVLKDKMLVEVRHSLEQVRKKLKMQNRTPIDAAAAFAGALPFELLHIMKKWLMDTDSAEGREVTFDDMVEFLRCEIVLRLFGVSSSELSAFDMAAARSVTITKCWDSFHNDVVPKLSPCLARNYATAMQTRSSETCAIVTSRNTPPRSSRSRPLSMNRAASGTSPAKRKRVSNATDQSNSSSSPRKRSRLQGSPVRRILDRNRKERRSMRINSAAATVGADDDTPALRGGKKRKPKAKPNAPKKLKRKRSRK</sequence>
<feature type="compositionally biased region" description="Low complexity" evidence="1">
    <location>
        <begin position="142"/>
        <end position="160"/>
    </location>
</feature>
<comment type="caution">
    <text evidence="2">The sequence shown here is derived from an EMBL/GenBank/DDBJ whole genome shotgun (WGS) entry which is preliminary data.</text>
</comment>
<reference evidence="2 3" key="1">
    <citation type="journal article" date="2012" name="Genome Biol.">
        <title>Genome and low-iron response of an oceanic diatom adapted to chronic iron limitation.</title>
        <authorList>
            <person name="Lommer M."/>
            <person name="Specht M."/>
            <person name="Roy A.S."/>
            <person name="Kraemer L."/>
            <person name="Andreson R."/>
            <person name="Gutowska M.A."/>
            <person name="Wolf J."/>
            <person name="Bergner S.V."/>
            <person name="Schilhabel M.B."/>
            <person name="Klostermeier U.C."/>
            <person name="Beiko R.G."/>
            <person name="Rosenstiel P."/>
            <person name="Hippler M."/>
            <person name="Laroche J."/>
        </authorList>
    </citation>
    <scope>NUCLEOTIDE SEQUENCE [LARGE SCALE GENOMIC DNA]</scope>
    <source>
        <strain evidence="2 3">CCMP1005</strain>
    </source>
</reference>
<dbReference type="EMBL" id="AGNL01048196">
    <property type="protein sequence ID" value="EJK45855.1"/>
    <property type="molecule type" value="Genomic_DNA"/>
</dbReference>
<feature type="non-terminal residue" evidence="2">
    <location>
        <position position="1"/>
    </location>
</feature>
<evidence type="ECO:0000313" key="3">
    <source>
        <dbReference type="Proteomes" id="UP000266841"/>
    </source>
</evidence>
<feature type="compositionally biased region" description="Basic residues" evidence="1">
    <location>
        <begin position="231"/>
        <end position="254"/>
    </location>
</feature>
<evidence type="ECO:0000313" key="2">
    <source>
        <dbReference type="EMBL" id="EJK45855.1"/>
    </source>
</evidence>
<name>K0R1N0_THAOC</name>
<organism evidence="2 3">
    <name type="scientific">Thalassiosira oceanica</name>
    <name type="common">Marine diatom</name>
    <dbReference type="NCBI Taxonomy" id="159749"/>
    <lineage>
        <taxon>Eukaryota</taxon>
        <taxon>Sar</taxon>
        <taxon>Stramenopiles</taxon>
        <taxon>Ochrophyta</taxon>
        <taxon>Bacillariophyta</taxon>
        <taxon>Coscinodiscophyceae</taxon>
        <taxon>Thalassiosirophycidae</taxon>
        <taxon>Thalassiosirales</taxon>
        <taxon>Thalassiosiraceae</taxon>
        <taxon>Thalassiosira</taxon>
    </lineage>
</organism>